<dbReference type="RefSeq" id="WP_126177751.1">
    <property type="nucleotide sequence ID" value="NZ_PELN01000087.1"/>
</dbReference>
<comment type="caution">
    <text evidence="1">The sequence shown here is derived from an EMBL/GenBank/DDBJ whole genome shotgun (WGS) entry which is preliminary data.</text>
</comment>
<name>A0A430RCU4_THESC</name>
<sequence>MAEEPLLAEALPGWRLFRELAWRVRPPVPLPPLGELSRLEEAYASRPFGEFVQALRGWALARGHTEPPLPVARRRANGGVVLEAKAFRPYPFVLGLREGRPAFFLVHGRTRRHSLWLTPGRVRYGRTKGVPVPFLSRVDGIYGPVVLPAYGLSLPGGLLGEVMGRLWAGA</sequence>
<dbReference type="Proteomes" id="UP000286910">
    <property type="component" value="Unassembled WGS sequence"/>
</dbReference>
<accession>A0A430RCU4</accession>
<reference evidence="1 2" key="1">
    <citation type="journal article" date="2019" name="Extremophiles">
        <title>Biogeography of thermophiles and predominance of Thermus scotoductus in domestic water heaters.</title>
        <authorList>
            <person name="Wilpiszeski R.L."/>
            <person name="Zhang Z."/>
            <person name="House C.H."/>
        </authorList>
    </citation>
    <scope>NUCLEOTIDE SEQUENCE [LARGE SCALE GENOMIC DNA]</scope>
    <source>
        <strain evidence="1 2">32_S32</strain>
    </source>
</reference>
<gene>
    <name evidence="1" type="ORF">CSW45_03810</name>
</gene>
<evidence type="ECO:0000313" key="1">
    <source>
        <dbReference type="EMBL" id="RTH05203.1"/>
    </source>
</evidence>
<dbReference type="EMBL" id="PELR01000083">
    <property type="protein sequence ID" value="RTH05203.1"/>
    <property type="molecule type" value="Genomic_DNA"/>
</dbReference>
<organism evidence="1 2">
    <name type="scientific">Thermus scotoductus</name>
    <dbReference type="NCBI Taxonomy" id="37636"/>
    <lineage>
        <taxon>Bacteria</taxon>
        <taxon>Thermotogati</taxon>
        <taxon>Deinococcota</taxon>
        <taxon>Deinococci</taxon>
        <taxon>Thermales</taxon>
        <taxon>Thermaceae</taxon>
        <taxon>Thermus</taxon>
    </lineage>
</organism>
<evidence type="ECO:0000313" key="2">
    <source>
        <dbReference type="Proteomes" id="UP000286910"/>
    </source>
</evidence>
<proteinExistence type="predicted"/>
<protein>
    <submittedName>
        <fullName evidence="1">Uncharacterized protein</fullName>
    </submittedName>
</protein>
<dbReference type="AlphaFoldDB" id="A0A430RCU4"/>